<dbReference type="InterPro" id="IPR011545">
    <property type="entry name" value="DEAD/DEAH_box_helicase_dom"/>
</dbReference>
<dbReference type="Proteomes" id="UP000024332">
    <property type="component" value="Unassembled WGS sequence"/>
</dbReference>
<dbReference type="PANTHER" id="PTHR47961:SF6">
    <property type="entry name" value="DNA-DIRECTED DNA POLYMERASE"/>
    <property type="match status" value="1"/>
</dbReference>
<evidence type="ECO:0000256" key="4">
    <source>
        <dbReference type="ARBA" id="ARBA00022840"/>
    </source>
</evidence>
<dbReference type="InterPro" id="IPR001650">
    <property type="entry name" value="Helicase_C-like"/>
</dbReference>
<evidence type="ECO:0000259" key="5">
    <source>
        <dbReference type="PROSITE" id="PS51192"/>
    </source>
</evidence>
<dbReference type="Pfam" id="PF00271">
    <property type="entry name" value="Helicase_C"/>
    <property type="match status" value="1"/>
</dbReference>
<reference evidence="7 8" key="1">
    <citation type="submission" date="2014-03" db="EMBL/GenBank/DDBJ databases">
        <title>Draft genome sequence of the novel thermoacidophilic archaea Acidianus copahuensis ALE1 strain, isolated from Copahue volcanic area in Neuquen Argentina.</title>
        <authorList>
            <person name="Urbieta M.S."/>
            <person name="Rascovan N."/>
            <person name="Castro C."/>
            <person name="Revale S."/>
            <person name="Giaveno M.A."/>
            <person name="Vazquez M.P."/>
            <person name="Donati E.R."/>
        </authorList>
    </citation>
    <scope>NUCLEOTIDE SEQUENCE [LARGE SCALE GENOMIC DNA]</scope>
    <source>
        <strain evidence="7 8">ALE1</strain>
    </source>
</reference>
<sequence length="644" mass="72788">MERYSTDKNFLISAPTGSGKTYLAKYLLANSPGLAVYVSPLKALSREVYEDLKDKIRVKYSDSDVYEDDLRSLNSDVLLATYEKFDSAIRHNYRWLTKVKMIIIDEIHSVEEDRGLAIENIVLWAKNNSSQIVALSGTLPNIDEYSRWLNAQIIDYKKRKVPLHLCIAYPYVIKCYDNSNKIPLNPINGIRSDKLQILTATLNYVTALGKNAIVFVKSRKSTEWLADTLKKFGYKASHYHSGIPLEERKKIVELLKSGNLNVIVSTTALGQGVNLPVFASIFYDLSLPESDENGNFKGWKDITPIEFLQMAGRAGRPGYDSEGMAIIISTSMRQAEEFSQRYFTQELKGSEKKYTLDELILGIISWNENKRSKEIYSIVKGSLKFSAVKEEDVDSSITSLYSVSLVEKENEKVRLTKLGRAVSMSYIGIDVMKGFQSGLVNDPLSVVSSSNIVLQSLRGCKSGKELIRKWSEGENISGLCENLSDKDINEVLSNAKWISFALYRVLRALGKDESKDALKLHYQIEFGVPFDGIKLAKLGLDRNLVMKFLQRGINSDIQLCILAGSPPIKSLLINLGYSPDGVCKEIYSNDLTVYEMKRVVEKFYNKRFKLSEVKHFGIDAIRRLYRMGYIVKDGDELFIPPFSS</sequence>
<dbReference type="Pfam" id="PF00270">
    <property type="entry name" value="DEAD"/>
    <property type="match status" value="1"/>
</dbReference>
<evidence type="ECO:0000256" key="1">
    <source>
        <dbReference type="ARBA" id="ARBA00022741"/>
    </source>
</evidence>
<evidence type="ECO:0000256" key="3">
    <source>
        <dbReference type="ARBA" id="ARBA00022806"/>
    </source>
</evidence>
<dbReference type="InterPro" id="IPR050474">
    <property type="entry name" value="Hel308_SKI2-like"/>
</dbReference>
<accession>A0A031LVH2</accession>
<dbReference type="PROSITE" id="PS51192">
    <property type="entry name" value="HELICASE_ATP_BIND_1"/>
    <property type="match status" value="1"/>
</dbReference>
<evidence type="ECO:0000256" key="2">
    <source>
        <dbReference type="ARBA" id="ARBA00022801"/>
    </source>
</evidence>
<dbReference type="STRING" id="1160895.CM19_02585"/>
<keyword evidence="4" id="KW-0067">ATP-binding</keyword>
<feature type="domain" description="Helicase ATP-binding" evidence="5">
    <location>
        <begin position="1"/>
        <end position="157"/>
    </location>
</feature>
<dbReference type="GO" id="GO:0005524">
    <property type="term" value="F:ATP binding"/>
    <property type="evidence" value="ECO:0007669"/>
    <property type="project" value="UniProtKB-KW"/>
</dbReference>
<dbReference type="Gene3D" id="1.10.3380.30">
    <property type="match status" value="1"/>
</dbReference>
<keyword evidence="3 7" id="KW-0347">Helicase</keyword>
<dbReference type="OrthoDB" id="39583at2157"/>
<comment type="caution">
    <text evidence="7">The sequence shown here is derived from an EMBL/GenBank/DDBJ whole genome shotgun (WGS) entry which is preliminary data.</text>
</comment>
<dbReference type="EMBL" id="JFZT01000017">
    <property type="protein sequence ID" value="EZQ11103.1"/>
    <property type="molecule type" value="Genomic_DNA"/>
</dbReference>
<dbReference type="InterPro" id="IPR014001">
    <property type="entry name" value="Helicase_ATP-bd"/>
</dbReference>
<dbReference type="GO" id="GO:0003676">
    <property type="term" value="F:nucleic acid binding"/>
    <property type="evidence" value="ECO:0007669"/>
    <property type="project" value="InterPro"/>
</dbReference>
<evidence type="ECO:0000259" key="6">
    <source>
        <dbReference type="PROSITE" id="PS51194"/>
    </source>
</evidence>
<feature type="domain" description="Helicase C-terminal" evidence="6">
    <location>
        <begin position="197"/>
        <end position="360"/>
    </location>
</feature>
<keyword evidence="1" id="KW-0547">Nucleotide-binding</keyword>
<keyword evidence="2" id="KW-0378">Hydrolase</keyword>
<dbReference type="InterPro" id="IPR027417">
    <property type="entry name" value="P-loop_NTPase"/>
</dbReference>
<dbReference type="GO" id="GO:0140097">
    <property type="term" value="F:catalytic activity, acting on DNA"/>
    <property type="evidence" value="ECO:0007669"/>
    <property type="project" value="UniProtKB-ARBA"/>
</dbReference>
<organism evidence="7 8">
    <name type="scientific">Candidatus Acidianus copahuensis</name>
    <dbReference type="NCBI Taxonomy" id="1160895"/>
    <lineage>
        <taxon>Archaea</taxon>
        <taxon>Thermoproteota</taxon>
        <taxon>Thermoprotei</taxon>
        <taxon>Sulfolobales</taxon>
        <taxon>Sulfolobaceae</taxon>
        <taxon>Acidianus</taxon>
    </lineage>
</organism>
<protein>
    <submittedName>
        <fullName evidence="7">DEAD/DEAH box helicase</fullName>
    </submittedName>
</protein>
<dbReference type="AlphaFoldDB" id="A0A031LVH2"/>
<dbReference type="GO" id="GO:0004386">
    <property type="term" value="F:helicase activity"/>
    <property type="evidence" value="ECO:0007669"/>
    <property type="project" value="UniProtKB-KW"/>
</dbReference>
<evidence type="ECO:0000313" key="7">
    <source>
        <dbReference type="EMBL" id="EZQ11103.1"/>
    </source>
</evidence>
<name>A0A031LVH2_9CREN</name>
<dbReference type="Gene3D" id="3.40.50.300">
    <property type="entry name" value="P-loop containing nucleotide triphosphate hydrolases"/>
    <property type="match status" value="2"/>
</dbReference>
<keyword evidence="8" id="KW-1185">Reference proteome</keyword>
<evidence type="ECO:0000313" key="8">
    <source>
        <dbReference type="Proteomes" id="UP000024332"/>
    </source>
</evidence>
<dbReference type="SMART" id="SM00490">
    <property type="entry name" value="HELICc"/>
    <property type="match status" value="1"/>
</dbReference>
<dbReference type="SUPFAM" id="SSF52540">
    <property type="entry name" value="P-loop containing nucleoside triphosphate hydrolases"/>
    <property type="match status" value="1"/>
</dbReference>
<dbReference type="PROSITE" id="PS51194">
    <property type="entry name" value="HELICASE_CTER"/>
    <property type="match status" value="1"/>
</dbReference>
<dbReference type="GO" id="GO:0016787">
    <property type="term" value="F:hydrolase activity"/>
    <property type="evidence" value="ECO:0007669"/>
    <property type="project" value="UniProtKB-KW"/>
</dbReference>
<dbReference type="PANTHER" id="PTHR47961">
    <property type="entry name" value="DNA POLYMERASE THETA, PUTATIVE (AFU_ORTHOLOGUE AFUA_1G05260)-RELATED"/>
    <property type="match status" value="1"/>
</dbReference>
<proteinExistence type="predicted"/>
<gene>
    <name evidence="7" type="ORF">CM19_02585</name>
</gene>
<dbReference type="SMART" id="SM00487">
    <property type="entry name" value="DEXDc"/>
    <property type="match status" value="1"/>
</dbReference>